<dbReference type="InterPro" id="IPR010222">
    <property type="entry name" value="RNA_helicase_HrpA"/>
</dbReference>
<dbReference type="Gene3D" id="1.20.120.1080">
    <property type="match status" value="1"/>
</dbReference>
<evidence type="ECO:0000313" key="8">
    <source>
        <dbReference type="Proteomes" id="UP000294480"/>
    </source>
</evidence>
<evidence type="ECO:0000256" key="3">
    <source>
        <dbReference type="ARBA" id="ARBA00022806"/>
    </source>
</evidence>
<dbReference type="SUPFAM" id="SSF52540">
    <property type="entry name" value="P-loop containing nucleoside triphosphate hydrolases"/>
    <property type="match status" value="1"/>
</dbReference>
<evidence type="ECO:0000256" key="1">
    <source>
        <dbReference type="ARBA" id="ARBA00022741"/>
    </source>
</evidence>
<dbReference type="GO" id="GO:0005524">
    <property type="term" value="F:ATP binding"/>
    <property type="evidence" value="ECO:0007669"/>
    <property type="project" value="UniProtKB-KW"/>
</dbReference>
<dbReference type="PANTHER" id="PTHR18934">
    <property type="entry name" value="ATP-DEPENDENT RNA HELICASE"/>
    <property type="match status" value="1"/>
</dbReference>
<dbReference type="Pfam" id="PF00270">
    <property type="entry name" value="DEAD"/>
    <property type="match status" value="1"/>
</dbReference>
<dbReference type="RefSeq" id="WP_133618989.1">
    <property type="nucleotide sequence ID" value="NZ_SNZE01000002.1"/>
</dbReference>
<dbReference type="PROSITE" id="PS51194">
    <property type="entry name" value="HELICASE_CTER"/>
    <property type="match status" value="1"/>
</dbReference>
<evidence type="ECO:0000259" key="5">
    <source>
        <dbReference type="PROSITE" id="PS51192"/>
    </source>
</evidence>
<name>A0A4V3DK56_9BURK</name>
<dbReference type="GO" id="GO:0016787">
    <property type="term" value="F:hydrolase activity"/>
    <property type="evidence" value="ECO:0007669"/>
    <property type="project" value="UniProtKB-KW"/>
</dbReference>
<dbReference type="InterPro" id="IPR048333">
    <property type="entry name" value="HA2_WH"/>
</dbReference>
<dbReference type="Proteomes" id="UP000294480">
    <property type="component" value="Unassembled WGS sequence"/>
</dbReference>
<keyword evidence="2" id="KW-0378">Hydrolase</keyword>
<feature type="domain" description="Helicase ATP-binding" evidence="5">
    <location>
        <begin position="40"/>
        <end position="207"/>
    </location>
</feature>
<keyword evidence="4" id="KW-0067">ATP-binding</keyword>
<feature type="domain" description="Helicase C-terminal" evidence="6">
    <location>
        <begin position="238"/>
        <end position="405"/>
    </location>
</feature>
<evidence type="ECO:0000256" key="2">
    <source>
        <dbReference type="ARBA" id="ARBA00022801"/>
    </source>
</evidence>
<comment type="caution">
    <text evidence="7">The sequence shown here is derived from an EMBL/GenBank/DDBJ whole genome shotgun (WGS) entry which is preliminary data.</text>
</comment>
<sequence>MKSSPAKIKFSATPAQIERLQQSIQFPEQLPVSAEREAICKLIQSNQVVIICGETGSGKTTQLPKMCLSLGRGVGVGGLGLIGHTQPRRLAATSTAKRIAQELDSPLGEVVGYKIRFQDRLHEGASIKLMTDGILLAETQRDPLLKQYDTLIIDEAHERSLNIDFLLGYLKEILPKRKDLKIIITSATIDADRFAAHFATEKGPAPIMNVSGRTYPVEIRYRPIQANEHDKERDLYDGIVDAVDELAREGTGDILVFLPGEREIREAAESLRKHHPPHVDILPLFARLTAQEQERIFKPSNARRIVLATNVAETSLTVPGIRYVIDSGLARVKRYSYRQKVEQLQIEAIAKAAANQRAGRCGRVAAGVCIRLYDEADFVARADFTDPEILRSSLATVILRMKALGLKRIEEFPFVQAPLNRAIVDGYHLLQELGALTDDYQLTQIGRELAKLPIDPRVARMILAARDEGALREVLIIASALSVQDVRDRPTELRAQADSAHAKFNDPASEFLSYLKIWQWFDEAVKHKKSNKLLQENCRAHFLSQLRLREWRDVHTQLSSMVKELGWRINESEPTFEQLHCALLAGLLGNIGFKSELQNEAVKHSAGAPAKVGQRGQYYQGARGIQFYLWPGSSLKKKSSQWVMAAELVETSRLFARTLAKIEPKWLERVGSHLLKKTYSEPRWRKKSGQVQADERATLYGLVVYNHRPVSYARINPEEARAVFIRDGLAQHEFEGRFPFLTHNKQLIAHIENIEHKSRRQDVLVDDELIVAFYDSVIPKDICDIRALQKWHDEAIKTQPKILYLSKDDLMRHEASGVTTDVFPKHMQVGGLSCGLTYHFEPNSPRDGVTLTVPIAVLNQVSAVECEWLVLGMLKNKVLALLKSLPQKIRRHCVPLPDYAQQFIEWSVAEACMGKQALLDALIAHVRLKTGQQLKSTDFKLELLPAHAFMNFKLIDEYGRQLEMSRNLSLLRTHFGGQARESFQEVVQAQSTADDASQSKQAKSTVSAGEAGRAITTWDFGELPELMELQKGQAKIFGYPALLDCETHCELSVWDEEKIAQDVHLLGLLRLARLHFKDSLKHLDKNIPDAANMGMLYAALTGDSLEALKSDIVALALQRACGLDDVTQWPRNAETFEKMLSQAKSRLGLIVQEVSKLVLNILSEWQVAQKKWVSAKAHINAYNDIKGQIERLIPKHFVLNTAYVQLVHYPRYFKAIALRIDKLKNDNARDAQLMRDMLPLTQNWQRAVNERGGQLDDGLLQFRWLLEELRVGLFAQECRTPMPVSVKRLHKVWDSLQR</sequence>
<dbReference type="Pfam" id="PF04408">
    <property type="entry name" value="WHD_HA2"/>
    <property type="match status" value="1"/>
</dbReference>
<dbReference type="Gene3D" id="3.40.50.300">
    <property type="entry name" value="P-loop containing nucleotide triphosphate hydrolases"/>
    <property type="match status" value="2"/>
</dbReference>
<dbReference type="SMART" id="SM00487">
    <property type="entry name" value="DEXDc"/>
    <property type="match status" value="1"/>
</dbReference>
<dbReference type="Pfam" id="PF21010">
    <property type="entry name" value="HA2_C"/>
    <property type="match status" value="1"/>
</dbReference>
<keyword evidence="3 7" id="KW-0347">Helicase</keyword>
<keyword evidence="1" id="KW-0547">Nucleotide-binding</keyword>
<dbReference type="PROSITE" id="PS51192">
    <property type="entry name" value="HELICASE_ATP_BIND_1"/>
    <property type="match status" value="1"/>
</dbReference>
<dbReference type="PANTHER" id="PTHR18934:SF99">
    <property type="entry name" value="ATP-DEPENDENT RNA HELICASE DHX37-RELATED"/>
    <property type="match status" value="1"/>
</dbReference>
<dbReference type="SMART" id="SM00490">
    <property type="entry name" value="HELICc"/>
    <property type="match status" value="1"/>
</dbReference>
<dbReference type="InterPro" id="IPR027417">
    <property type="entry name" value="P-loop_NTPase"/>
</dbReference>
<reference evidence="7 8" key="1">
    <citation type="submission" date="2019-03" db="EMBL/GenBank/DDBJ databases">
        <title>Genomic Encyclopedia of Type Strains, Phase IV (KMG-IV): sequencing the most valuable type-strain genomes for metagenomic binning, comparative biology and taxonomic classification.</title>
        <authorList>
            <person name="Goeker M."/>
        </authorList>
    </citation>
    <scope>NUCLEOTIDE SEQUENCE [LARGE SCALE GENOMIC DNA]</scope>
    <source>
        <strain evidence="7 8">DSM 102852</strain>
    </source>
</reference>
<dbReference type="EMBL" id="SNZE01000002">
    <property type="protein sequence ID" value="TDR32817.1"/>
    <property type="molecule type" value="Genomic_DNA"/>
</dbReference>
<dbReference type="InterPro" id="IPR001650">
    <property type="entry name" value="Helicase_C-like"/>
</dbReference>
<dbReference type="InterPro" id="IPR011545">
    <property type="entry name" value="DEAD/DEAH_box_helicase_dom"/>
</dbReference>
<evidence type="ECO:0000313" key="7">
    <source>
        <dbReference type="EMBL" id="TDR32817.1"/>
    </source>
</evidence>
<dbReference type="Pfam" id="PF00271">
    <property type="entry name" value="Helicase_C"/>
    <property type="match status" value="1"/>
</dbReference>
<dbReference type="CDD" id="cd18791">
    <property type="entry name" value="SF2_C_RHA"/>
    <property type="match status" value="1"/>
</dbReference>
<dbReference type="GO" id="GO:0003723">
    <property type="term" value="F:RNA binding"/>
    <property type="evidence" value="ECO:0007669"/>
    <property type="project" value="TreeGrafter"/>
</dbReference>
<dbReference type="InterPro" id="IPR011709">
    <property type="entry name" value="DEAD-box_helicase_OB_fold"/>
</dbReference>
<organism evidence="7 8">
    <name type="scientific">Hydromonas duriensis</name>
    <dbReference type="NCBI Taxonomy" id="1527608"/>
    <lineage>
        <taxon>Bacteria</taxon>
        <taxon>Pseudomonadati</taxon>
        <taxon>Pseudomonadota</taxon>
        <taxon>Betaproteobacteria</taxon>
        <taxon>Burkholderiales</taxon>
        <taxon>Burkholderiaceae</taxon>
        <taxon>Hydromonas</taxon>
    </lineage>
</organism>
<evidence type="ECO:0000256" key="4">
    <source>
        <dbReference type="ARBA" id="ARBA00022840"/>
    </source>
</evidence>
<dbReference type="GO" id="GO:0003724">
    <property type="term" value="F:RNA helicase activity"/>
    <property type="evidence" value="ECO:0007669"/>
    <property type="project" value="InterPro"/>
</dbReference>
<dbReference type="InterPro" id="IPR014001">
    <property type="entry name" value="Helicase_ATP-bd"/>
</dbReference>
<proteinExistence type="predicted"/>
<evidence type="ECO:0000259" key="6">
    <source>
        <dbReference type="PROSITE" id="PS51194"/>
    </source>
</evidence>
<dbReference type="Pfam" id="PF11898">
    <property type="entry name" value="DUF3418"/>
    <property type="match status" value="1"/>
</dbReference>
<dbReference type="NCBIfam" id="TIGR01967">
    <property type="entry name" value="DEAH_box_HrpA"/>
    <property type="match status" value="1"/>
</dbReference>
<dbReference type="Pfam" id="PF07717">
    <property type="entry name" value="OB_NTP_bind"/>
    <property type="match status" value="1"/>
</dbReference>
<dbReference type="OrthoDB" id="9805617at2"/>
<gene>
    <name evidence="7" type="ORF">DFR44_102116</name>
</gene>
<dbReference type="InterPro" id="IPR024590">
    <property type="entry name" value="HrpA_C"/>
</dbReference>
<dbReference type="InterPro" id="IPR007502">
    <property type="entry name" value="Helicase-assoc_dom"/>
</dbReference>
<dbReference type="InterPro" id="IPR003593">
    <property type="entry name" value="AAA+_ATPase"/>
</dbReference>
<dbReference type="SMART" id="SM00847">
    <property type="entry name" value="HA2"/>
    <property type="match status" value="1"/>
</dbReference>
<accession>A0A4V3DK56</accession>
<keyword evidence="8" id="KW-1185">Reference proteome</keyword>
<dbReference type="SMART" id="SM00382">
    <property type="entry name" value="AAA"/>
    <property type="match status" value="1"/>
</dbReference>
<dbReference type="FunFam" id="1.20.120.1080:FF:000005">
    <property type="entry name" value="ATP-dependent helicase HrpA"/>
    <property type="match status" value="1"/>
</dbReference>
<protein>
    <submittedName>
        <fullName evidence="7">ATP-dependent helicase HrpA</fullName>
    </submittedName>
</protein>